<gene>
    <name evidence="4" type="ORF">A0J61_00109</name>
</gene>
<evidence type="ECO:0000313" key="5">
    <source>
        <dbReference type="Proteomes" id="UP000093000"/>
    </source>
</evidence>
<dbReference type="AlphaFoldDB" id="A0A1C7NRR7"/>
<comment type="caution">
    <text evidence="4">The sequence shown here is derived from an EMBL/GenBank/DDBJ whole genome shotgun (WGS) entry which is preliminary data.</text>
</comment>
<dbReference type="InterPro" id="IPR011323">
    <property type="entry name" value="Mss4/transl-control_tumour"/>
</dbReference>
<dbReference type="Proteomes" id="UP000093000">
    <property type="component" value="Unassembled WGS sequence"/>
</dbReference>
<evidence type="ECO:0000313" key="4">
    <source>
        <dbReference type="EMBL" id="OBZ91825.1"/>
    </source>
</evidence>
<dbReference type="STRING" id="101091.A0A1C7NRR7"/>
<dbReference type="InterPro" id="IPR007515">
    <property type="entry name" value="Mss4"/>
</dbReference>
<dbReference type="GO" id="GO:0016020">
    <property type="term" value="C:membrane"/>
    <property type="evidence" value="ECO:0007669"/>
    <property type="project" value="TreeGrafter"/>
</dbReference>
<dbReference type="EMBL" id="LUGH01000002">
    <property type="protein sequence ID" value="OBZ91825.1"/>
    <property type="molecule type" value="Genomic_DNA"/>
</dbReference>
<sequence length="129" mass="14200">MAQTYKDISDPLTTLVNESGRNAADVLCPKPTCNCIILRKNAATLVEGDGSKLTLPASSVSMADLPQDSDTHFWHMTSMMDFENVGFSTTVGTIKYLSCADCDLGPIGYHDTTNPREFVVSIQRARYRF</sequence>
<dbReference type="GO" id="GO:0007264">
    <property type="term" value="P:small GTPase-mediated signal transduction"/>
    <property type="evidence" value="ECO:0007669"/>
    <property type="project" value="InterPro"/>
</dbReference>
<dbReference type="SUPFAM" id="SSF51316">
    <property type="entry name" value="Mss4-like"/>
    <property type="match status" value="1"/>
</dbReference>
<reference evidence="4 5" key="1">
    <citation type="submission" date="2016-03" db="EMBL/GenBank/DDBJ databases">
        <title>Choanephora cucurbitarum.</title>
        <authorList>
            <person name="Min B."/>
            <person name="Park H."/>
            <person name="Park J.-H."/>
            <person name="Shin H.-D."/>
            <person name="Choi I.-G."/>
        </authorList>
    </citation>
    <scope>NUCLEOTIDE SEQUENCE [LARGE SCALE GENOMIC DNA]</scope>
    <source>
        <strain evidence="4 5">KUS-F28377</strain>
    </source>
</reference>
<keyword evidence="3" id="KW-0653">Protein transport</keyword>
<keyword evidence="5" id="KW-1185">Reference proteome</keyword>
<dbReference type="FunFam" id="2.170.150.10:FF:000005">
    <property type="entry name" value="Guanine nucleotide exchange factor MSS4"/>
    <property type="match status" value="1"/>
</dbReference>
<dbReference type="PROSITE" id="PS51796">
    <property type="entry name" value="MSS4"/>
    <property type="match status" value="1"/>
</dbReference>
<dbReference type="Pfam" id="PF04421">
    <property type="entry name" value="Mss4"/>
    <property type="match status" value="1"/>
</dbReference>
<evidence type="ECO:0000256" key="1">
    <source>
        <dbReference type="ARBA" id="ARBA00022448"/>
    </source>
</evidence>
<protein>
    <submittedName>
        <fullName evidence="4">Guanine nucleotide exchange factor MSS4</fullName>
    </submittedName>
</protein>
<dbReference type="GO" id="GO:0008270">
    <property type="term" value="F:zinc ion binding"/>
    <property type="evidence" value="ECO:0007669"/>
    <property type="project" value="TreeGrafter"/>
</dbReference>
<dbReference type="OrthoDB" id="30840at2759"/>
<dbReference type="PANTHER" id="PTHR13276:SF0">
    <property type="entry name" value="GUANINE NUCLEOTIDE EXCHANGE FACTOR MSS4"/>
    <property type="match status" value="1"/>
</dbReference>
<accession>A0A1C7NRR7</accession>
<keyword evidence="2" id="KW-0344">Guanine-nucleotide releasing factor</keyword>
<organism evidence="4 5">
    <name type="scientific">Choanephora cucurbitarum</name>
    <dbReference type="NCBI Taxonomy" id="101091"/>
    <lineage>
        <taxon>Eukaryota</taxon>
        <taxon>Fungi</taxon>
        <taxon>Fungi incertae sedis</taxon>
        <taxon>Mucoromycota</taxon>
        <taxon>Mucoromycotina</taxon>
        <taxon>Mucoromycetes</taxon>
        <taxon>Mucorales</taxon>
        <taxon>Mucorineae</taxon>
        <taxon>Choanephoraceae</taxon>
        <taxon>Choanephoroideae</taxon>
        <taxon>Choanephora</taxon>
    </lineage>
</organism>
<dbReference type="GO" id="GO:0015031">
    <property type="term" value="P:protein transport"/>
    <property type="evidence" value="ECO:0007669"/>
    <property type="project" value="UniProtKB-KW"/>
</dbReference>
<evidence type="ECO:0000256" key="3">
    <source>
        <dbReference type="ARBA" id="ARBA00022927"/>
    </source>
</evidence>
<proteinExistence type="predicted"/>
<keyword evidence="1" id="KW-0813">Transport</keyword>
<dbReference type="InParanoid" id="A0A1C7NRR7"/>
<dbReference type="GO" id="GO:0005829">
    <property type="term" value="C:cytosol"/>
    <property type="evidence" value="ECO:0007669"/>
    <property type="project" value="TreeGrafter"/>
</dbReference>
<dbReference type="GO" id="GO:0006892">
    <property type="term" value="P:post-Golgi vesicle-mediated transport"/>
    <property type="evidence" value="ECO:0007669"/>
    <property type="project" value="TreeGrafter"/>
</dbReference>
<dbReference type="InterPro" id="IPR011057">
    <property type="entry name" value="Mss4-like_sf"/>
</dbReference>
<dbReference type="PANTHER" id="PTHR13276">
    <property type="entry name" value="GUANINE NUCLEOTIDE EXCHANGE FACTOR MSS4"/>
    <property type="match status" value="1"/>
</dbReference>
<name>A0A1C7NRR7_9FUNG</name>
<evidence type="ECO:0000256" key="2">
    <source>
        <dbReference type="ARBA" id="ARBA00022658"/>
    </source>
</evidence>
<dbReference type="GO" id="GO:0005085">
    <property type="term" value="F:guanyl-nucleotide exchange factor activity"/>
    <property type="evidence" value="ECO:0007669"/>
    <property type="project" value="UniProtKB-KW"/>
</dbReference>
<dbReference type="Gene3D" id="2.170.150.10">
    <property type="entry name" value="Metal Binding Protein, Guanine Nucleotide Exchange Factor, Chain A"/>
    <property type="match status" value="1"/>
</dbReference>